<evidence type="ECO:0000256" key="1">
    <source>
        <dbReference type="SAM" id="Phobius"/>
    </source>
</evidence>
<dbReference type="AlphaFoldDB" id="A0A6M3KZZ1"/>
<feature type="transmembrane region" description="Helical" evidence="1">
    <location>
        <begin position="6"/>
        <end position="25"/>
    </location>
</feature>
<name>A0A6M3KZZ1_9ZZZZ</name>
<reference evidence="2" key="1">
    <citation type="submission" date="2020-03" db="EMBL/GenBank/DDBJ databases">
        <title>The deep terrestrial virosphere.</title>
        <authorList>
            <person name="Holmfeldt K."/>
            <person name="Nilsson E."/>
            <person name="Simone D."/>
            <person name="Lopez-Fernandez M."/>
            <person name="Wu X."/>
            <person name="de Brujin I."/>
            <person name="Lundin D."/>
            <person name="Andersson A."/>
            <person name="Bertilsson S."/>
            <person name="Dopson M."/>
        </authorList>
    </citation>
    <scope>NUCLEOTIDE SEQUENCE</scope>
    <source>
        <strain evidence="2">MM415B03055</strain>
    </source>
</reference>
<dbReference type="EMBL" id="MT142680">
    <property type="protein sequence ID" value="QJA87081.1"/>
    <property type="molecule type" value="Genomic_DNA"/>
</dbReference>
<accession>A0A6M3KZZ1</accession>
<proteinExistence type="predicted"/>
<sequence length="66" mass="7647">MIPWKEIAQLGGVLVLAVYIIFRLCNFMDLMCKDMTRTLSELRDAQIAQRTLIDSFINAVWGKEKK</sequence>
<keyword evidence="1" id="KW-0812">Transmembrane</keyword>
<keyword evidence="1" id="KW-1133">Transmembrane helix</keyword>
<evidence type="ECO:0000313" key="2">
    <source>
        <dbReference type="EMBL" id="QJA87081.1"/>
    </source>
</evidence>
<keyword evidence="1" id="KW-0472">Membrane</keyword>
<organism evidence="2">
    <name type="scientific">viral metagenome</name>
    <dbReference type="NCBI Taxonomy" id="1070528"/>
    <lineage>
        <taxon>unclassified sequences</taxon>
        <taxon>metagenomes</taxon>
        <taxon>organismal metagenomes</taxon>
    </lineage>
</organism>
<gene>
    <name evidence="2" type="ORF">MM415B03055_0012</name>
</gene>
<protein>
    <submittedName>
        <fullName evidence="2">Uncharacterized protein</fullName>
    </submittedName>
</protein>